<gene>
    <name evidence="2" type="ORF">QL112_018680</name>
</gene>
<sequence>MLNGEAIPKMEICIPLAWLNMAKAIVSISAALLVGKIISTAYVITGVSVIGVAIGLFAFGFVVAGVL</sequence>
<dbReference type="EMBL" id="CP133647">
    <property type="protein sequence ID" value="WNH01781.1"/>
    <property type="molecule type" value="Genomic_DNA"/>
</dbReference>
<name>A0ABY9XGU6_9GAMM</name>
<reference evidence="2 3" key="1">
    <citation type="journal article" date="2023" name="Access Microbiol">
        <title>The genome of a steinernematid-associated Pseudomonas piscis bacterium encodes the biosynthesis of insect toxins.</title>
        <authorList>
            <person name="Awori R.M."/>
            <person name="Hendre P."/>
            <person name="Amugune N.O."/>
        </authorList>
    </citation>
    <scope>NUCLEOTIDE SEQUENCE [LARGE SCALE GENOMIC DNA]</scope>
    <source>
        <strain evidence="2 3">97</strain>
    </source>
</reference>
<feature type="transmembrane region" description="Helical" evidence="1">
    <location>
        <begin position="41"/>
        <end position="66"/>
    </location>
</feature>
<dbReference type="GeneID" id="88857626"/>
<dbReference type="Proteomes" id="UP001300348">
    <property type="component" value="Chromosome"/>
</dbReference>
<organism evidence="2 3">
    <name type="scientific">Xenorhabdus griffiniae</name>
    <dbReference type="NCBI Taxonomy" id="351672"/>
    <lineage>
        <taxon>Bacteria</taxon>
        <taxon>Pseudomonadati</taxon>
        <taxon>Pseudomonadota</taxon>
        <taxon>Gammaproteobacteria</taxon>
        <taxon>Enterobacterales</taxon>
        <taxon>Morganellaceae</taxon>
        <taxon>Xenorhabdus</taxon>
    </lineage>
</organism>
<protein>
    <submittedName>
        <fullName evidence="2">Uncharacterized protein</fullName>
    </submittedName>
</protein>
<evidence type="ECO:0000313" key="3">
    <source>
        <dbReference type="Proteomes" id="UP001300348"/>
    </source>
</evidence>
<evidence type="ECO:0000256" key="1">
    <source>
        <dbReference type="SAM" id="Phobius"/>
    </source>
</evidence>
<dbReference type="RefSeq" id="WP_189761009.1">
    <property type="nucleotide sequence ID" value="NZ_CAWPOC010000040.1"/>
</dbReference>
<accession>A0ABY9XGU6</accession>
<feature type="transmembrane region" description="Helical" evidence="1">
    <location>
        <begin position="12"/>
        <end position="35"/>
    </location>
</feature>
<proteinExistence type="predicted"/>
<keyword evidence="1" id="KW-0472">Membrane</keyword>
<keyword evidence="1" id="KW-0812">Transmembrane</keyword>
<keyword evidence="1" id="KW-1133">Transmembrane helix</keyword>
<keyword evidence="3" id="KW-1185">Reference proteome</keyword>
<evidence type="ECO:0000313" key="2">
    <source>
        <dbReference type="EMBL" id="WNH01781.1"/>
    </source>
</evidence>